<sequence>MKIKLYQDDLPNSIKLGLNVAIDTETMGLNPLRDKLCLVQLSSGNGICHLVKINSLRNKPVNLIKILKNNKILKIFHFARFDIAILKHTYNINIKNVYCTKIASKLARTYTDRHGYKDLCMELLNKSISKVEQSSDWGGELTPEQQKYAATDVLYLHKIKNKLDRILEREGRIKLAQSCFNFIEHRTNMDLLGWADQDIFKH</sequence>
<dbReference type="CDD" id="cd06142">
    <property type="entry name" value="RNaseD_exo"/>
    <property type="match status" value="1"/>
</dbReference>
<proteinExistence type="predicted"/>
<dbReference type="PANTHER" id="PTHR43040">
    <property type="entry name" value="RIBONUCLEASE D"/>
    <property type="match status" value="1"/>
</dbReference>
<reference evidence="2" key="1">
    <citation type="submission" date="2018-05" db="EMBL/GenBank/DDBJ databases">
        <authorList>
            <person name="Lanie J.A."/>
            <person name="Ng W.-L."/>
            <person name="Kazmierczak K.M."/>
            <person name="Andrzejewski T.M."/>
            <person name="Davidsen T.M."/>
            <person name="Wayne K.J."/>
            <person name="Tettelin H."/>
            <person name="Glass J.I."/>
            <person name="Rusch D."/>
            <person name="Podicherti R."/>
            <person name="Tsui H.-C.T."/>
            <person name="Winkler M.E."/>
        </authorList>
    </citation>
    <scope>NUCLEOTIDE SEQUENCE</scope>
</reference>
<name>A0A382IDR6_9ZZZZ</name>
<dbReference type="InterPro" id="IPR002562">
    <property type="entry name" value="3'-5'_exonuclease_dom"/>
</dbReference>
<dbReference type="SMART" id="SM00474">
    <property type="entry name" value="35EXOc"/>
    <property type="match status" value="1"/>
</dbReference>
<dbReference type="EMBL" id="UINC01066577">
    <property type="protein sequence ID" value="SVB97432.1"/>
    <property type="molecule type" value="Genomic_DNA"/>
</dbReference>
<dbReference type="InterPro" id="IPR012337">
    <property type="entry name" value="RNaseH-like_sf"/>
</dbReference>
<dbReference type="Gene3D" id="3.30.420.10">
    <property type="entry name" value="Ribonuclease H-like superfamily/Ribonuclease H"/>
    <property type="match status" value="1"/>
</dbReference>
<dbReference type="GO" id="GO:0006139">
    <property type="term" value="P:nucleobase-containing compound metabolic process"/>
    <property type="evidence" value="ECO:0007669"/>
    <property type="project" value="InterPro"/>
</dbReference>
<dbReference type="InterPro" id="IPR036397">
    <property type="entry name" value="RNaseH_sf"/>
</dbReference>
<dbReference type="AlphaFoldDB" id="A0A382IDR6"/>
<organism evidence="2">
    <name type="scientific">marine metagenome</name>
    <dbReference type="NCBI Taxonomy" id="408172"/>
    <lineage>
        <taxon>unclassified sequences</taxon>
        <taxon>metagenomes</taxon>
        <taxon>ecological metagenomes</taxon>
    </lineage>
</organism>
<dbReference type="GO" id="GO:0003676">
    <property type="term" value="F:nucleic acid binding"/>
    <property type="evidence" value="ECO:0007669"/>
    <property type="project" value="InterPro"/>
</dbReference>
<accession>A0A382IDR6</accession>
<protein>
    <recommendedName>
        <fullName evidence="1">3'-5' exonuclease domain-containing protein</fullName>
    </recommendedName>
</protein>
<evidence type="ECO:0000313" key="2">
    <source>
        <dbReference type="EMBL" id="SVB97432.1"/>
    </source>
</evidence>
<dbReference type="SUPFAM" id="SSF53098">
    <property type="entry name" value="Ribonuclease H-like"/>
    <property type="match status" value="1"/>
</dbReference>
<feature type="domain" description="3'-5' exonuclease" evidence="1">
    <location>
        <begin position="1"/>
        <end position="168"/>
    </location>
</feature>
<evidence type="ECO:0000259" key="1">
    <source>
        <dbReference type="SMART" id="SM00474"/>
    </source>
</evidence>
<gene>
    <name evidence="2" type="ORF">METZ01_LOCUS250286</name>
</gene>
<dbReference type="GO" id="GO:0008408">
    <property type="term" value="F:3'-5' exonuclease activity"/>
    <property type="evidence" value="ECO:0007669"/>
    <property type="project" value="InterPro"/>
</dbReference>
<dbReference type="Pfam" id="PF01612">
    <property type="entry name" value="DNA_pol_A_exo1"/>
    <property type="match status" value="1"/>
</dbReference>
<dbReference type="PANTHER" id="PTHR43040:SF1">
    <property type="entry name" value="RIBONUCLEASE D"/>
    <property type="match status" value="1"/>
</dbReference>